<dbReference type="Pfam" id="PF00084">
    <property type="entry name" value="Sushi"/>
    <property type="match status" value="1"/>
</dbReference>
<dbReference type="InterPro" id="IPR000436">
    <property type="entry name" value="Sushi_SCR_CCP_dom"/>
</dbReference>
<dbReference type="PROSITE" id="PS50923">
    <property type="entry name" value="SUSHI"/>
    <property type="match status" value="1"/>
</dbReference>
<dbReference type="Proteomes" id="UP000499080">
    <property type="component" value="Unassembled WGS sequence"/>
</dbReference>
<evidence type="ECO:0000256" key="2">
    <source>
        <dbReference type="PROSITE-ProRule" id="PRU00302"/>
    </source>
</evidence>
<reference evidence="5 6" key="1">
    <citation type="journal article" date="2019" name="Sci. Rep.">
        <title>Orb-weaving spider Araneus ventricosus genome elucidates the spidroin gene catalogue.</title>
        <authorList>
            <person name="Kono N."/>
            <person name="Nakamura H."/>
            <person name="Ohtoshi R."/>
            <person name="Moran D.A.P."/>
            <person name="Shinohara A."/>
            <person name="Yoshida Y."/>
            <person name="Fujiwara M."/>
            <person name="Mori M."/>
            <person name="Tomita M."/>
            <person name="Arakawa K."/>
        </authorList>
    </citation>
    <scope>NUCLEOTIDE SEQUENCE [LARGE SCALE GENOMIC DNA]</scope>
</reference>
<feature type="chain" id="PRO_5021393650" description="Sushi domain-containing protein" evidence="3">
    <location>
        <begin position="25"/>
        <end position="168"/>
    </location>
</feature>
<keyword evidence="2" id="KW-0768">Sushi</keyword>
<evidence type="ECO:0000313" key="5">
    <source>
        <dbReference type="EMBL" id="GBL94817.1"/>
    </source>
</evidence>
<sequence length="168" mass="18271">MPSTIDFFLGIVSSIALLTISAACSRFITCPCGTIVNSLYYKHCINDEFEENTCERWVNCQTCEANVRYCLTCPEGRSGPTCAEGADVYCPDPGYIPFGFRRLINGIASKSPGMYTIGQSFLYYCNQGYVLVGNNVSTCLTSGIWSSQRPSCSPISGIGVTSPGKRFV</sequence>
<keyword evidence="3" id="KW-0732">Signal</keyword>
<dbReference type="SMART" id="SM00032">
    <property type="entry name" value="CCP"/>
    <property type="match status" value="1"/>
</dbReference>
<protein>
    <recommendedName>
        <fullName evidence="4">Sushi domain-containing protein</fullName>
    </recommendedName>
</protein>
<dbReference type="AlphaFoldDB" id="A0A4Y2BT53"/>
<dbReference type="InterPro" id="IPR035976">
    <property type="entry name" value="Sushi/SCR/CCP_sf"/>
</dbReference>
<organism evidence="5 6">
    <name type="scientific">Araneus ventricosus</name>
    <name type="common">Orbweaver spider</name>
    <name type="synonym">Epeira ventricosa</name>
    <dbReference type="NCBI Taxonomy" id="182803"/>
    <lineage>
        <taxon>Eukaryota</taxon>
        <taxon>Metazoa</taxon>
        <taxon>Ecdysozoa</taxon>
        <taxon>Arthropoda</taxon>
        <taxon>Chelicerata</taxon>
        <taxon>Arachnida</taxon>
        <taxon>Araneae</taxon>
        <taxon>Araneomorphae</taxon>
        <taxon>Entelegynae</taxon>
        <taxon>Araneoidea</taxon>
        <taxon>Araneidae</taxon>
        <taxon>Araneus</taxon>
    </lineage>
</organism>
<evidence type="ECO:0000259" key="4">
    <source>
        <dbReference type="PROSITE" id="PS50923"/>
    </source>
</evidence>
<dbReference type="EMBL" id="BGPR01000106">
    <property type="protein sequence ID" value="GBL94817.1"/>
    <property type="molecule type" value="Genomic_DNA"/>
</dbReference>
<dbReference type="OrthoDB" id="6433116at2759"/>
<dbReference type="CDD" id="cd00033">
    <property type="entry name" value="CCP"/>
    <property type="match status" value="1"/>
</dbReference>
<dbReference type="SUPFAM" id="SSF57535">
    <property type="entry name" value="Complement control module/SCR domain"/>
    <property type="match status" value="1"/>
</dbReference>
<feature type="signal peptide" evidence="3">
    <location>
        <begin position="1"/>
        <end position="24"/>
    </location>
</feature>
<dbReference type="Gene3D" id="2.10.70.10">
    <property type="entry name" value="Complement Module, domain 1"/>
    <property type="match status" value="1"/>
</dbReference>
<evidence type="ECO:0000256" key="1">
    <source>
        <dbReference type="ARBA" id="ARBA00023157"/>
    </source>
</evidence>
<feature type="domain" description="Sushi" evidence="4">
    <location>
        <begin position="88"/>
        <end position="154"/>
    </location>
</feature>
<keyword evidence="1 2" id="KW-1015">Disulfide bond</keyword>
<gene>
    <name evidence="5" type="ORF">AVEN_197503_1</name>
</gene>
<keyword evidence="6" id="KW-1185">Reference proteome</keyword>
<accession>A0A4Y2BT53</accession>
<comment type="caution">
    <text evidence="5">The sequence shown here is derived from an EMBL/GenBank/DDBJ whole genome shotgun (WGS) entry which is preliminary data.</text>
</comment>
<name>A0A4Y2BT53_ARAVE</name>
<feature type="disulfide bond" evidence="2">
    <location>
        <begin position="125"/>
        <end position="152"/>
    </location>
</feature>
<proteinExistence type="predicted"/>
<evidence type="ECO:0000256" key="3">
    <source>
        <dbReference type="SAM" id="SignalP"/>
    </source>
</evidence>
<evidence type="ECO:0000313" key="6">
    <source>
        <dbReference type="Proteomes" id="UP000499080"/>
    </source>
</evidence>
<comment type="caution">
    <text evidence="2">Lacks conserved residue(s) required for the propagation of feature annotation.</text>
</comment>